<dbReference type="GO" id="GO:0016301">
    <property type="term" value="F:kinase activity"/>
    <property type="evidence" value="ECO:0007669"/>
    <property type="project" value="UniProtKB-KW"/>
</dbReference>
<dbReference type="PANTHER" id="PTHR43320">
    <property type="entry name" value="SUGAR KINASE"/>
    <property type="match status" value="1"/>
</dbReference>
<evidence type="ECO:0000313" key="6">
    <source>
        <dbReference type="EMBL" id="MDI5972309.1"/>
    </source>
</evidence>
<feature type="region of interest" description="Disordered" evidence="4">
    <location>
        <begin position="164"/>
        <end position="187"/>
    </location>
</feature>
<dbReference type="RefSeq" id="WP_271317320.1">
    <property type="nucleotide sequence ID" value="NZ_JABXJJ020000030.1"/>
</dbReference>
<keyword evidence="3 6" id="KW-0418">Kinase</keyword>
<protein>
    <submittedName>
        <fullName evidence="6">Sugar kinase</fullName>
    </submittedName>
</protein>
<gene>
    <name evidence="6" type="ORF">POF50_023720</name>
</gene>
<proteinExistence type="inferred from homology"/>
<dbReference type="Gene3D" id="3.40.1190.20">
    <property type="match status" value="2"/>
</dbReference>
<dbReference type="Pfam" id="PF00294">
    <property type="entry name" value="PfkB"/>
    <property type="match status" value="2"/>
</dbReference>
<dbReference type="InterPro" id="IPR011611">
    <property type="entry name" value="PfkB_dom"/>
</dbReference>
<dbReference type="PANTHER" id="PTHR43320:SF2">
    <property type="entry name" value="2-DEHYDRO-3-DEOXYGLUCONOKINASE_2-DEHYDRO-3-DEOXYGALACTONOKINASE"/>
    <property type="match status" value="1"/>
</dbReference>
<name>A0AA90H2P7_9ACTN</name>
<comment type="similarity">
    <text evidence="1">Belongs to the carbohydrate kinase PfkB family.</text>
</comment>
<evidence type="ECO:0000256" key="4">
    <source>
        <dbReference type="SAM" id="MobiDB-lite"/>
    </source>
</evidence>
<evidence type="ECO:0000259" key="5">
    <source>
        <dbReference type="Pfam" id="PF00294"/>
    </source>
</evidence>
<dbReference type="SUPFAM" id="SSF53613">
    <property type="entry name" value="Ribokinase-like"/>
    <property type="match status" value="1"/>
</dbReference>
<feature type="compositionally biased region" description="Low complexity" evidence="4">
    <location>
        <begin position="164"/>
        <end position="180"/>
    </location>
</feature>
<reference evidence="6" key="1">
    <citation type="submission" date="2023-05" db="EMBL/GenBank/DDBJ databases">
        <title>Streptantibioticus silvisoli sp. nov., acidotolerant actinomycetes 1 from pine litter.</title>
        <authorList>
            <person name="Swiecimska M."/>
            <person name="Golinska P."/>
            <person name="Sangal V."/>
            <person name="Wachnowicz B."/>
            <person name="Goodfellow M."/>
        </authorList>
    </citation>
    <scope>NUCLEOTIDE SEQUENCE</scope>
    <source>
        <strain evidence="6">SL13</strain>
    </source>
</reference>
<dbReference type="InterPro" id="IPR052700">
    <property type="entry name" value="Carb_kinase_PfkB-like"/>
</dbReference>
<organism evidence="6">
    <name type="scientific">Streptantibioticus silvisoli</name>
    <dbReference type="NCBI Taxonomy" id="2705255"/>
    <lineage>
        <taxon>Bacteria</taxon>
        <taxon>Bacillati</taxon>
        <taxon>Actinomycetota</taxon>
        <taxon>Actinomycetes</taxon>
        <taxon>Kitasatosporales</taxon>
        <taxon>Streptomycetaceae</taxon>
        <taxon>Streptantibioticus</taxon>
    </lineage>
</organism>
<feature type="domain" description="Carbohydrate kinase PfkB" evidence="5">
    <location>
        <begin position="1"/>
        <end position="144"/>
    </location>
</feature>
<evidence type="ECO:0000256" key="3">
    <source>
        <dbReference type="ARBA" id="ARBA00022777"/>
    </source>
</evidence>
<keyword evidence="2" id="KW-0808">Transferase</keyword>
<dbReference type="EMBL" id="JABXJJ020000030">
    <property type="protein sequence ID" value="MDI5972309.1"/>
    <property type="molecule type" value="Genomic_DNA"/>
</dbReference>
<dbReference type="AlphaFoldDB" id="A0AA90H2P7"/>
<comment type="caution">
    <text evidence="6">The sequence shown here is derived from an EMBL/GenBank/DDBJ whole genome shotgun (WGS) entry which is preliminary data.</text>
</comment>
<accession>A0AA90H2P7</accession>
<dbReference type="CDD" id="cd01166">
    <property type="entry name" value="KdgK"/>
    <property type="match status" value="1"/>
</dbReference>
<evidence type="ECO:0000256" key="1">
    <source>
        <dbReference type="ARBA" id="ARBA00010688"/>
    </source>
</evidence>
<feature type="domain" description="Carbohydrate kinase PfkB" evidence="5">
    <location>
        <begin position="197"/>
        <end position="321"/>
    </location>
</feature>
<evidence type="ECO:0000256" key="2">
    <source>
        <dbReference type="ARBA" id="ARBA00022679"/>
    </source>
</evidence>
<dbReference type="InterPro" id="IPR029056">
    <property type="entry name" value="Ribokinase-like"/>
</dbReference>
<sequence length="335" mass="33795">MAEVVAIGETMALVTPVRPEPLETAELFRVEAGGAESTVALYLRELGHSTAWVSRLGDDPLGRRVLAALERHGVDTSRVTLDPGAPTGVYFKDPGPDGTAVHYYRAGSAASRLSPADLAGVAPDGTRVIHLSGITAALSDSCRALVREVLDRFAGRGPAGAAGAAGAAAGATSGTGPATANRGTGEAGTGAGPLVSFDVNHRPGLWSAGTAAPVLLELARRADVVFVGRDEAQTLWGTATAEDVRALLPEPAHLVVKDGAVGATDFHDALPGGAVFAAAHPIEVVEAVGAGDAFAAGYLAGLLDGEGSAGRLRLGHRLAARSLAGTADFVPTADR</sequence>